<dbReference type="InterPro" id="IPR001677">
    <property type="entry name" value="TbpB_B_D"/>
</dbReference>
<evidence type="ECO:0000259" key="3">
    <source>
        <dbReference type="Pfam" id="PF01298"/>
    </source>
</evidence>
<feature type="chain" id="PRO_5042913107" description="Transferrin-binding protein B C-lobe/N-lobe beta-barrel domain-containing protein" evidence="2">
    <location>
        <begin position="22"/>
        <end position="351"/>
    </location>
</feature>
<dbReference type="PROSITE" id="PS51257">
    <property type="entry name" value="PROKAR_LIPOPROTEIN"/>
    <property type="match status" value="1"/>
</dbReference>
<reference evidence="4 5" key="1">
    <citation type="submission" date="2016-06" db="EMBL/GenBank/DDBJ databases">
        <title>Simultaneous identification of Haemophilus influenzae and Haemophilus haemolyticus using TaqMan real-time PCR.</title>
        <authorList>
            <person name="Price E.P."/>
            <person name="Sarovich D.S."/>
            <person name="Harris T."/>
            <person name="Spargo J.C."/>
            <person name="Nosworthy E."/>
            <person name="Beissbarth J."/>
            <person name="Smith-Vaughan H."/>
        </authorList>
    </citation>
    <scope>NUCLEOTIDE SEQUENCE [LARGE SCALE GENOMIC DNA]</scope>
    <source>
        <strain evidence="4 5">ATCC 7901</strain>
    </source>
</reference>
<feature type="signal peptide" evidence="2">
    <location>
        <begin position="1"/>
        <end position="21"/>
    </location>
</feature>
<dbReference type="Pfam" id="PF01298">
    <property type="entry name" value="TbpB_B_D"/>
    <property type="match status" value="1"/>
</dbReference>
<feature type="compositionally biased region" description="Low complexity" evidence="1">
    <location>
        <begin position="21"/>
        <end position="38"/>
    </location>
</feature>
<dbReference type="Gene3D" id="2.40.160.90">
    <property type="match status" value="1"/>
</dbReference>
<feature type="domain" description="Transferrin-binding protein B C-lobe/N-lobe beta-barrel" evidence="3">
    <location>
        <begin position="232"/>
        <end position="346"/>
    </location>
</feature>
<sequence>MNKFNLSILAVVTALSLSACSSSGNDSNHTDNTNNTITQPATPSQPNNQTNQPATPSQPSNQVTQPTAPNQPNNQVTQPTTPNQPNNQVAQPTEPNQPSNQIKQPTTPAQPSDPSTPVSIVSIPTSGKYNGVAYEYKSGDVNDKIVNPKVHRLSSNNIDVLNVDGKRIDIAPEGVNPGYTYLDKDGETRLSTGAFVNGLIFMSSTRNGIYQNQKDGKTYVYVQGELTPVNEIPRTGEVRYLGLSSYHVNNETLNEGASDVNPPRWGIVGIDMTANFDEKKVNGQLLATGYPDNVVSKLEGKISGNQFSGTKDGTTMQGAFFGKDANEMGGIYTNQEKGFSGAFSAKANWSK</sequence>
<evidence type="ECO:0000256" key="1">
    <source>
        <dbReference type="SAM" id="MobiDB-lite"/>
    </source>
</evidence>
<comment type="caution">
    <text evidence="4">The sequence shown here is derived from an EMBL/GenBank/DDBJ whole genome shotgun (WGS) entry which is preliminary data.</text>
</comment>
<dbReference type="AlphaFoldDB" id="A0AAP7H1G7"/>
<evidence type="ECO:0000313" key="4">
    <source>
        <dbReference type="EMBL" id="OBY53930.1"/>
    </source>
</evidence>
<dbReference type="EMBL" id="MAQE01000001">
    <property type="protein sequence ID" value="OBY53930.1"/>
    <property type="molecule type" value="Genomic_DNA"/>
</dbReference>
<proteinExistence type="predicted"/>
<name>A0AAP7H1G7_AGGAP</name>
<dbReference type="SUPFAM" id="SSF56925">
    <property type="entry name" value="OMPA-like"/>
    <property type="match status" value="1"/>
</dbReference>
<dbReference type="RefSeq" id="WP_065294541.1">
    <property type="nucleotide sequence ID" value="NZ_CAUUMV010000021.1"/>
</dbReference>
<protein>
    <recommendedName>
        <fullName evidence="3">Transferrin-binding protein B C-lobe/N-lobe beta-barrel domain-containing protein</fullName>
    </recommendedName>
</protein>
<keyword evidence="2" id="KW-0732">Signal</keyword>
<feature type="compositionally biased region" description="Polar residues" evidence="1">
    <location>
        <begin position="94"/>
        <end position="124"/>
    </location>
</feature>
<organism evidence="4 5">
    <name type="scientific">Aggregatibacter aphrophilus</name>
    <name type="common">Haemophilus aphrophilus</name>
    <dbReference type="NCBI Taxonomy" id="732"/>
    <lineage>
        <taxon>Bacteria</taxon>
        <taxon>Pseudomonadati</taxon>
        <taxon>Pseudomonadota</taxon>
        <taxon>Gammaproteobacteria</taxon>
        <taxon>Pasteurellales</taxon>
        <taxon>Pasteurellaceae</taxon>
        <taxon>Aggregatibacter</taxon>
    </lineage>
</organism>
<evidence type="ECO:0000256" key="2">
    <source>
        <dbReference type="SAM" id="SignalP"/>
    </source>
</evidence>
<dbReference type="Proteomes" id="UP000092746">
    <property type="component" value="Unassembled WGS sequence"/>
</dbReference>
<feature type="region of interest" description="Disordered" evidence="1">
    <location>
        <begin position="19"/>
        <end position="124"/>
    </location>
</feature>
<accession>A0AAP7H1G7</accession>
<feature type="compositionally biased region" description="Polar residues" evidence="1">
    <location>
        <begin position="39"/>
        <end position="60"/>
    </location>
</feature>
<evidence type="ECO:0000313" key="5">
    <source>
        <dbReference type="Proteomes" id="UP000092746"/>
    </source>
</evidence>
<feature type="compositionally biased region" description="Low complexity" evidence="1">
    <location>
        <begin position="61"/>
        <end position="93"/>
    </location>
</feature>
<dbReference type="InterPro" id="IPR011250">
    <property type="entry name" value="OMP/PagP_B-barrel"/>
</dbReference>
<gene>
    <name evidence="4" type="ORF">BBB52_00295</name>
</gene>